<reference evidence="11" key="2">
    <citation type="submission" date="2023-04" db="EMBL/GenBank/DDBJ databases">
        <authorList>
            <person name="Bu L."/>
            <person name="Lu L."/>
            <person name="Laidemitt M.R."/>
            <person name="Zhang S.M."/>
            <person name="Mutuku M."/>
            <person name="Mkoji G."/>
            <person name="Steinauer M."/>
            <person name="Loker E.S."/>
        </authorList>
    </citation>
    <scope>NUCLEOTIDE SEQUENCE</scope>
    <source>
        <strain evidence="11">KasaAsao</strain>
        <tissue evidence="11">Whole Snail</tissue>
    </source>
</reference>
<dbReference type="EMBL" id="JASAOG010000234">
    <property type="protein sequence ID" value="KAK0042705.1"/>
    <property type="molecule type" value="Genomic_DNA"/>
</dbReference>
<organism evidence="11 12">
    <name type="scientific">Biomphalaria pfeifferi</name>
    <name type="common">Bloodfluke planorb</name>
    <name type="synonym">Freshwater snail</name>
    <dbReference type="NCBI Taxonomy" id="112525"/>
    <lineage>
        <taxon>Eukaryota</taxon>
        <taxon>Metazoa</taxon>
        <taxon>Spiralia</taxon>
        <taxon>Lophotrochozoa</taxon>
        <taxon>Mollusca</taxon>
        <taxon>Gastropoda</taxon>
        <taxon>Heterobranchia</taxon>
        <taxon>Euthyneura</taxon>
        <taxon>Panpulmonata</taxon>
        <taxon>Hygrophila</taxon>
        <taxon>Lymnaeoidea</taxon>
        <taxon>Planorbidae</taxon>
        <taxon>Biomphalaria</taxon>
    </lineage>
</organism>
<protein>
    <recommendedName>
        <fullName evidence="2">arginine--tRNA ligase</fullName>
        <ecNumber evidence="2">6.1.1.19</ecNumber>
    </recommendedName>
</protein>
<keyword evidence="6 9" id="KW-0648">Protein biosynthesis</keyword>
<evidence type="ECO:0000256" key="1">
    <source>
        <dbReference type="ARBA" id="ARBA00005594"/>
    </source>
</evidence>
<dbReference type="AlphaFoldDB" id="A0AAD8AXB0"/>
<dbReference type="InterPro" id="IPR009080">
    <property type="entry name" value="tRNAsynth_Ia_anticodon-bd"/>
</dbReference>
<evidence type="ECO:0000256" key="7">
    <source>
        <dbReference type="ARBA" id="ARBA00023146"/>
    </source>
</evidence>
<evidence type="ECO:0000256" key="8">
    <source>
        <dbReference type="ARBA" id="ARBA00049339"/>
    </source>
</evidence>
<dbReference type="InterPro" id="IPR035684">
    <property type="entry name" value="ArgRS_core"/>
</dbReference>
<evidence type="ECO:0000313" key="12">
    <source>
        <dbReference type="Proteomes" id="UP001233172"/>
    </source>
</evidence>
<dbReference type="SUPFAM" id="SSF47323">
    <property type="entry name" value="Anticodon-binding domain of a subclass of class I aminoacyl-tRNA synthetases"/>
    <property type="match status" value="1"/>
</dbReference>
<comment type="catalytic activity">
    <reaction evidence="8">
        <text>tRNA(Arg) + L-arginine + ATP = L-arginyl-tRNA(Arg) + AMP + diphosphate</text>
        <dbReference type="Rhea" id="RHEA:20301"/>
        <dbReference type="Rhea" id="RHEA-COMP:9658"/>
        <dbReference type="Rhea" id="RHEA-COMP:9673"/>
        <dbReference type="ChEBI" id="CHEBI:30616"/>
        <dbReference type="ChEBI" id="CHEBI:32682"/>
        <dbReference type="ChEBI" id="CHEBI:33019"/>
        <dbReference type="ChEBI" id="CHEBI:78442"/>
        <dbReference type="ChEBI" id="CHEBI:78513"/>
        <dbReference type="ChEBI" id="CHEBI:456215"/>
        <dbReference type="EC" id="6.1.1.19"/>
    </reaction>
</comment>
<dbReference type="Gene3D" id="1.10.730.10">
    <property type="entry name" value="Isoleucyl-tRNA Synthetase, Domain 1"/>
    <property type="match status" value="1"/>
</dbReference>
<dbReference type="Pfam" id="PF00750">
    <property type="entry name" value="tRNA-synt_1d"/>
    <property type="match status" value="1"/>
</dbReference>
<feature type="domain" description="DALR anticodon binding" evidence="10">
    <location>
        <begin position="93"/>
        <end position="219"/>
    </location>
</feature>
<keyword evidence="5 9" id="KW-0067">ATP-binding</keyword>
<reference evidence="11" key="1">
    <citation type="journal article" date="2023" name="PLoS Negl. Trop. Dis.">
        <title>A genome sequence for Biomphalaria pfeifferi, the major vector snail for the human-infecting parasite Schistosoma mansoni.</title>
        <authorList>
            <person name="Bu L."/>
            <person name="Lu L."/>
            <person name="Laidemitt M.R."/>
            <person name="Zhang S.M."/>
            <person name="Mutuku M."/>
            <person name="Mkoji G."/>
            <person name="Steinauer M."/>
            <person name="Loker E.S."/>
        </authorList>
    </citation>
    <scope>NUCLEOTIDE SEQUENCE</scope>
    <source>
        <strain evidence="11">KasaAsao</strain>
    </source>
</reference>
<dbReference type="InterPro" id="IPR008909">
    <property type="entry name" value="DALR_anticod-bd"/>
</dbReference>
<gene>
    <name evidence="11" type="ORF">Bpfe_027855</name>
</gene>
<name>A0AAD8AXB0_BIOPF</name>
<evidence type="ECO:0000256" key="9">
    <source>
        <dbReference type="RuleBase" id="RU363038"/>
    </source>
</evidence>
<keyword evidence="4 9" id="KW-0547">Nucleotide-binding</keyword>
<comment type="similarity">
    <text evidence="1 9">Belongs to the class-I aminoacyl-tRNA synthetase family.</text>
</comment>
<dbReference type="EC" id="6.1.1.19" evidence="2"/>
<evidence type="ECO:0000256" key="2">
    <source>
        <dbReference type="ARBA" id="ARBA00012837"/>
    </source>
</evidence>
<dbReference type="Pfam" id="PF05746">
    <property type="entry name" value="DALR_1"/>
    <property type="match status" value="1"/>
</dbReference>
<accession>A0AAD8AXB0</accession>
<dbReference type="GO" id="GO:0006420">
    <property type="term" value="P:arginyl-tRNA aminoacylation"/>
    <property type="evidence" value="ECO:0007669"/>
    <property type="project" value="InterPro"/>
</dbReference>
<keyword evidence="7 9" id="KW-0030">Aminoacyl-tRNA synthetase</keyword>
<sequence length="219" mass="25233">MFFIVIFRKKFKSRSGDTVRLRELLNEGLKRVEARLKETSRDKELSPEELEEVKSSVAYGCIKYADLSHNRTNDYIFSFDKMLDDRGNTAAYLLYANTRIRSIARSANVTTEALRKAAKTTVVQLDHPAEWKLAKCILRFPEVITKVLDDLLLHTLCEYLYELTTTFTEFYDKCYCIEKDKTTGAIVKINMSRLLLCEATAQVIASTFFILGIKPLDKM</sequence>
<evidence type="ECO:0000256" key="6">
    <source>
        <dbReference type="ARBA" id="ARBA00022917"/>
    </source>
</evidence>
<evidence type="ECO:0000259" key="10">
    <source>
        <dbReference type="SMART" id="SM00836"/>
    </source>
</evidence>
<dbReference type="SMART" id="SM00836">
    <property type="entry name" value="DALR_1"/>
    <property type="match status" value="1"/>
</dbReference>
<evidence type="ECO:0000256" key="4">
    <source>
        <dbReference type="ARBA" id="ARBA00022741"/>
    </source>
</evidence>
<dbReference type="Gene3D" id="3.40.50.620">
    <property type="entry name" value="HUPs"/>
    <property type="match status" value="1"/>
</dbReference>
<keyword evidence="3 9" id="KW-0436">Ligase</keyword>
<dbReference type="PANTHER" id="PTHR11956:SF5">
    <property type="entry name" value="ARGININE--TRNA LIGASE, CYTOPLASMIC"/>
    <property type="match status" value="1"/>
</dbReference>
<evidence type="ECO:0000256" key="3">
    <source>
        <dbReference type="ARBA" id="ARBA00022598"/>
    </source>
</evidence>
<dbReference type="GO" id="GO:0005524">
    <property type="term" value="F:ATP binding"/>
    <property type="evidence" value="ECO:0007669"/>
    <property type="project" value="UniProtKB-KW"/>
</dbReference>
<dbReference type="SUPFAM" id="SSF52374">
    <property type="entry name" value="Nucleotidylyl transferase"/>
    <property type="match status" value="1"/>
</dbReference>
<dbReference type="PANTHER" id="PTHR11956">
    <property type="entry name" value="ARGINYL-TRNA SYNTHETASE"/>
    <property type="match status" value="1"/>
</dbReference>
<dbReference type="InterPro" id="IPR001278">
    <property type="entry name" value="Arg-tRNA-ligase"/>
</dbReference>
<evidence type="ECO:0000313" key="11">
    <source>
        <dbReference type="EMBL" id="KAK0042705.1"/>
    </source>
</evidence>
<dbReference type="InterPro" id="IPR014729">
    <property type="entry name" value="Rossmann-like_a/b/a_fold"/>
</dbReference>
<dbReference type="FunFam" id="1.10.730.10:FF:000016">
    <property type="entry name" value="Arginine--tRNA ligase, cytoplasmic"/>
    <property type="match status" value="1"/>
</dbReference>
<keyword evidence="12" id="KW-1185">Reference proteome</keyword>
<comment type="caution">
    <text evidence="11">The sequence shown here is derived from an EMBL/GenBank/DDBJ whole genome shotgun (WGS) entry which is preliminary data.</text>
</comment>
<proteinExistence type="inferred from homology"/>
<evidence type="ECO:0000256" key="5">
    <source>
        <dbReference type="ARBA" id="ARBA00022840"/>
    </source>
</evidence>
<dbReference type="Proteomes" id="UP001233172">
    <property type="component" value="Unassembled WGS sequence"/>
</dbReference>
<dbReference type="GO" id="GO:0004814">
    <property type="term" value="F:arginine-tRNA ligase activity"/>
    <property type="evidence" value="ECO:0007669"/>
    <property type="project" value="UniProtKB-EC"/>
</dbReference>